<evidence type="ECO:0000313" key="3">
    <source>
        <dbReference type="Proteomes" id="UP001213000"/>
    </source>
</evidence>
<protein>
    <submittedName>
        <fullName evidence="2">Uncharacterized protein</fullName>
    </submittedName>
</protein>
<evidence type="ECO:0000256" key="1">
    <source>
        <dbReference type="SAM" id="Phobius"/>
    </source>
</evidence>
<evidence type="ECO:0000313" key="2">
    <source>
        <dbReference type="EMBL" id="KAJ3561758.1"/>
    </source>
</evidence>
<keyword evidence="1" id="KW-0472">Membrane</keyword>
<dbReference type="EMBL" id="JANIEX010000958">
    <property type="protein sequence ID" value="KAJ3561758.1"/>
    <property type="molecule type" value="Genomic_DNA"/>
</dbReference>
<keyword evidence="1" id="KW-1133">Transmembrane helix</keyword>
<accession>A0AAD5YSB6</accession>
<gene>
    <name evidence="2" type="ORF">NP233_g9997</name>
</gene>
<sequence>MKPHHVEVRTERITHSALSQVYSLSRFSLLVLYWLWFLLEHDSNRSFCLLESDSHILLHIGVIRARRQRRHSYRADLAMVTVQDVIRPAFLIRKSPKHVYGRPPLRRTCAGMKISNLFTPSEIVGGNDSDHRCTLPPKAQVRAPTVSTAPCVLNGLGSHWEQDRHLATPLLSEDLPSRTNVDTDDGCIAHRKLVVNDVAGADGTSPKAAVRR</sequence>
<organism evidence="2 3">
    <name type="scientific">Leucocoprinus birnbaumii</name>
    <dbReference type="NCBI Taxonomy" id="56174"/>
    <lineage>
        <taxon>Eukaryota</taxon>
        <taxon>Fungi</taxon>
        <taxon>Dikarya</taxon>
        <taxon>Basidiomycota</taxon>
        <taxon>Agaricomycotina</taxon>
        <taxon>Agaricomycetes</taxon>
        <taxon>Agaricomycetidae</taxon>
        <taxon>Agaricales</taxon>
        <taxon>Agaricineae</taxon>
        <taxon>Agaricaceae</taxon>
        <taxon>Leucocoprinus</taxon>
    </lineage>
</organism>
<dbReference type="Proteomes" id="UP001213000">
    <property type="component" value="Unassembled WGS sequence"/>
</dbReference>
<keyword evidence="1" id="KW-0812">Transmembrane</keyword>
<dbReference type="AlphaFoldDB" id="A0AAD5YSB6"/>
<comment type="caution">
    <text evidence="2">The sequence shown here is derived from an EMBL/GenBank/DDBJ whole genome shotgun (WGS) entry which is preliminary data.</text>
</comment>
<feature type="transmembrane region" description="Helical" evidence="1">
    <location>
        <begin position="21"/>
        <end position="39"/>
    </location>
</feature>
<keyword evidence="3" id="KW-1185">Reference proteome</keyword>
<reference evidence="2" key="1">
    <citation type="submission" date="2022-07" db="EMBL/GenBank/DDBJ databases">
        <title>Genome Sequence of Leucocoprinus birnbaumii.</title>
        <authorList>
            <person name="Buettner E."/>
        </authorList>
    </citation>
    <scope>NUCLEOTIDE SEQUENCE</scope>
    <source>
        <strain evidence="2">VT141</strain>
    </source>
</reference>
<name>A0AAD5YSB6_9AGAR</name>
<proteinExistence type="predicted"/>